<protein>
    <submittedName>
        <fullName evidence="1">Uncharacterized protein</fullName>
    </submittedName>
</protein>
<name>A0A250KVI5_9GAMM</name>
<reference evidence="1 2" key="1">
    <citation type="submission" date="2016-12" db="EMBL/GenBank/DDBJ databases">
        <title>Genome sequencing of Methylocaldum marinum.</title>
        <authorList>
            <person name="Takeuchi M."/>
            <person name="Kamagata Y."/>
            <person name="Hiraoka S."/>
            <person name="Oshima K."/>
            <person name="Hattori M."/>
            <person name="Iwasaki W."/>
        </authorList>
    </citation>
    <scope>NUCLEOTIDE SEQUENCE [LARGE SCALE GENOMIC DNA]</scope>
    <source>
        <strain evidence="1 2">S8</strain>
    </source>
</reference>
<dbReference type="EMBL" id="AP017928">
    <property type="protein sequence ID" value="BBA35514.1"/>
    <property type="molecule type" value="Genomic_DNA"/>
</dbReference>
<accession>A0A250KVI5</accession>
<dbReference type="Proteomes" id="UP000266313">
    <property type="component" value="Chromosome"/>
</dbReference>
<keyword evidence="2" id="KW-1185">Reference proteome</keyword>
<dbReference type="KEGG" id="mmai:sS8_3577"/>
<sequence length="51" mass="5811">MHIPKLDNGLLYHLNFPDRVVKNSEGQTATRYRNKEALLDFASSDAYLSPC</sequence>
<evidence type="ECO:0000313" key="1">
    <source>
        <dbReference type="EMBL" id="BBA35514.1"/>
    </source>
</evidence>
<organism evidence="1 2">
    <name type="scientific">Methylocaldum marinum</name>
    <dbReference type="NCBI Taxonomy" id="1432792"/>
    <lineage>
        <taxon>Bacteria</taxon>
        <taxon>Pseudomonadati</taxon>
        <taxon>Pseudomonadota</taxon>
        <taxon>Gammaproteobacteria</taxon>
        <taxon>Methylococcales</taxon>
        <taxon>Methylococcaceae</taxon>
        <taxon>Methylocaldum</taxon>
    </lineage>
</organism>
<gene>
    <name evidence="1" type="ORF">sS8_3577</name>
</gene>
<dbReference type="AlphaFoldDB" id="A0A250KVI5"/>
<proteinExistence type="predicted"/>
<evidence type="ECO:0000313" key="2">
    <source>
        <dbReference type="Proteomes" id="UP000266313"/>
    </source>
</evidence>